<sequence length="523" mass="60200">MAEMKVRQVNMPSLKPRRSSIWRVNDVVKTLSKNLTAGGMEVLSVSNNNNELSTTTQENDELNFFNDIKREAEVLCMMEVRNHLMEYVNSHPSSTYEEWIGKLHPDNVNQKHPHLIDHRFYVEDSDHRRLWNINLTRGGGKRSYVHAKTGDDLSLRWDSLLKGSAESKEGEYAPLFYETLDIVEEHEDEHALLDVDVSNPFDLSLLERDQKMKENLPKPNNIQRNTTLVTQAETVSIYSNDDPNGTHHRNNNAAHDDDDDNDDHSISSYNPPDPLYNERTQVMSTVDSSNHSSVCSFTSKDKENDITEKPRRTSMSSENPYNHDYLHEKDHPDDDSTCDFFHHPHIYQPDPFDTVNQPDPFEDLGFDDDEDYGTTTTTHSNIIYPSSFPHDADSSATAVTDRKSSSQQDNSPSHNNKREKRSLHPPPIYNTIETRDHLMSYIAKHPKCTYEQWIGNLYPHVVSVNKTTQEVIIYDHEECFYDESSSFRVNWNINLAKGFGEEDGVGGGGRRLYVVSREYDDED</sequence>
<reference evidence="2" key="1">
    <citation type="submission" date="2021-01" db="EMBL/GenBank/DDBJ databases">
        <authorList>
            <person name="Corre E."/>
            <person name="Pelletier E."/>
            <person name="Niang G."/>
            <person name="Scheremetjew M."/>
            <person name="Finn R."/>
            <person name="Kale V."/>
            <person name="Holt S."/>
            <person name="Cochrane G."/>
            <person name="Meng A."/>
            <person name="Brown T."/>
            <person name="Cohen L."/>
        </authorList>
    </citation>
    <scope>NUCLEOTIDE SEQUENCE</scope>
    <source>
        <strain evidence="2">GSO104</strain>
    </source>
</reference>
<proteinExistence type="predicted"/>
<protein>
    <submittedName>
        <fullName evidence="2">Uncharacterized protein</fullName>
    </submittedName>
</protein>
<feature type="compositionally biased region" description="Polar residues" evidence="1">
    <location>
        <begin position="405"/>
        <end position="414"/>
    </location>
</feature>
<feature type="compositionally biased region" description="Basic and acidic residues" evidence="1">
    <location>
        <begin position="299"/>
        <end position="311"/>
    </location>
</feature>
<dbReference type="AlphaFoldDB" id="A0A7S4RJI0"/>
<gene>
    <name evidence="2" type="ORF">DBRI00130_LOCUS18913</name>
</gene>
<evidence type="ECO:0000313" key="2">
    <source>
        <dbReference type="EMBL" id="CAE4614850.1"/>
    </source>
</evidence>
<feature type="region of interest" description="Disordered" evidence="1">
    <location>
        <begin position="238"/>
        <end position="332"/>
    </location>
</feature>
<accession>A0A7S4RJI0</accession>
<feature type="region of interest" description="Disordered" evidence="1">
    <location>
        <begin position="351"/>
        <end position="429"/>
    </location>
</feature>
<dbReference type="EMBL" id="HBNS01023965">
    <property type="protein sequence ID" value="CAE4614850.1"/>
    <property type="molecule type" value="Transcribed_RNA"/>
</dbReference>
<feature type="compositionally biased region" description="Polar residues" evidence="1">
    <location>
        <begin position="278"/>
        <end position="298"/>
    </location>
</feature>
<organism evidence="2">
    <name type="scientific">Ditylum brightwellii</name>
    <dbReference type="NCBI Taxonomy" id="49249"/>
    <lineage>
        <taxon>Eukaryota</taxon>
        <taxon>Sar</taxon>
        <taxon>Stramenopiles</taxon>
        <taxon>Ochrophyta</taxon>
        <taxon>Bacillariophyta</taxon>
        <taxon>Mediophyceae</taxon>
        <taxon>Lithodesmiophycidae</taxon>
        <taxon>Lithodesmiales</taxon>
        <taxon>Lithodesmiaceae</taxon>
        <taxon>Ditylum</taxon>
    </lineage>
</organism>
<evidence type="ECO:0000256" key="1">
    <source>
        <dbReference type="SAM" id="MobiDB-lite"/>
    </source>
</evidence>
<feature type="compositionally biased region" description="Acidic residues" evidence="1">
    <location>
        <begin position="360"/>
        <end position="372"/>
    </location>
</feature>
<name>A0A7S4RJI0_9STRA</name>